<accession>A0A837AEN5</accession>
<evidence type="ECO:0000256" key="2">
    <source>
        <dbReference type="ARBA" id="ARBA00022989"/>
    </source>
</evidence>
<keyword evidence="2 4" id="KW-1133">Transmembrane helix</keyword>
<proteinExistence type="predicted"/>
<reference evidence="5 6" key="1">
    <citation type="submission" date="2014-02" db="EMBL/GenBank/DDBJ databases">
        <title>Comparative genomics of Haemophilus parasuis isolated from pig lungs.</title>
        <authorList>
            <person name="Kittichotirat W."/>
            <person name="Bumgarner R.E."/>
            <person name="Lawrence P."/>
        </authorList>
    </citation>
    <scope>NUCLEOTIDE SEQUENCE [LARGE SCALE GENOMIC DNA]</scope>
    <source>
        <strain evidence="5 6">HPS9</strain>
    </source>
</reference>
<feature type="transmembrane region" description="Helical" evidence="4">
    <location>
        <begin position="248"/>
        <end position="268"/>
    </location>
</feature>
<evidence type="ECO:0000313" key="6">
    <source>
        <dbReference type="Proteomes" id="UP000027441"/>
    </source>
</evidence>
<feature type="transmembrane region" description="Helical" evidence="4">
    <location>
        <begin position="216"/>
        <end position="236"/>
    </location>
</feature>
<evidence type="ECO:0000256" key="4">
    <source>
        <dbReference type="SAM" id="Phobius"/>
    </source>
</evidence>
<dbReference type="PANTHER" id="PTHR23530">
    <property type="entry name" value="TRANSPORT PROTEIN-RELATED"/>
    <property type="match status" value="1"/>
</dbReference>
<evidence type="ECO:0000256" key="1">
    <source>
        <dbReference type="ARBA" id="ARBA00022692"/>
    </source>
</evidence>
<feature type="transmembrane region" description="Helical" evidence="4">
    <location>
        <begin position="166"/>
        <end position="183"/>
    </location>
</feature>
<feature type="transmembrane region" description="Helical" evidence="4">
    <location>
        <begin position="141"/>
        <end position="160"/>
    </location>
</feature>
<dbReference type="AlphaFoldDB" id="A0A837AEN5"/>
<keyword evidence="3 4" id="KW-0472">Membrane</keyword>
<feature type="transmembrane region" description="Helical" evidence="4">
    <location>
        <begin position="361"/>
        <end position="385"/>
    </location>
</feature>
<dbReference type="PANTHER" id="PTHR23530:SF1">
    <property type="entry name" value="PERMEASE, MAJOR FACILITATOR SUPERFAMILY-RELATED"/>
    <property type="match status" value="1"/>
</dbReference>
<name>A0A837AEN5_GLAPU</name>
<feature type="transmembrane region" description="Helical" evidence="4">
    <location>
        <begin position="299"/>
        <end position="317"/>
    </location>
</feature>
<dbReference type="EMBL" id="JDSN01000162">
    <property type="protein sequence ID" value="KDB44376.1"/>
    <property type="molecule type" value="Genomic_DNA"/>
</dbReference>
<dbReference type="RefSeq" id="WP_005714715.1">
    <property type="nucleotide sequence ID" value="NZ_JDSN01000162.1"/>
</dbReference>
<feature type="transmembrane region" description="Helical" evidence="4">
    <location>
        <begin position="275"/>
        <end position="293"/>
    </location>
</feature>
<feature type="transmembrane region" description="Helical" evidence="4">
    <location>
        <begin position="338"/>
        <end position="355"/>
    </location>
</feature>
<feature type="transmembrane region" description="Helical" evidence="4">
    <location>
        <begin position="45"/>
        <end position="62"/>
    </location>
</feature>
<gene>
    <name evidence="5" type="ORF">HPS9_10675</name>
</gene>
<dbReference type="GO" id="GO:0022857">
    <property type="term" value="F:transmembrane transporter activity"/>
    <property type="evidence" value="ECO:0007669"/>
    <property type="project" value="InterPro"/>
</dbReference>
<dbReference type="Gene3D" id="1.20.1250.20">
    <property type="entry name" value="MFS general substrate transporter like domains"/>
    <property type="match status" value="1"/>
</dbReference>
<dbReference type="SUPFAM" id="SSF103473">
    <property type="entry name" value="MFS general substrate transporter"/>
    <property type="match status" value="1"/>
</dbReference>
<evidence type="ECO:0000256" key="3">
    <source>
        <dbReference type="ARBA" id="ARBA00023136"/>
    </source>
</evidence>
<feature type="transmembrane region" description="Helical" evidence="4">
    <location>
        <begin position="93"/>
        <end position="110"/>
    </location>
</feature>
<dbReference type="InterPro" id="IPR036259">
    <property type="entry name" value="MFS_trans_sf"/>
</dbReference>
<keyword evidence="1 4" id="KW-0812">Transmembrane</keyword>
<protein>
    <submittedName>
        <fullName evidence="5">MFS transporter</fullName>
    </submittedName>
</protein>
<dbReference type="Proteomes" id="UP000027441">
    <property type="component" value="Unassembled WGS sequence"/>
</dbReference>
<dbReference type="GeneID" id="66617902"/>
<sequence length="392" mass="44953">MNNYEKIIASYVSTSSARMLIGASSTVYMLISNISLYQIGLIKSLQAIIILFLGFVIGIVSDRVERKKLYLIAIFLAVVWLLLFYIAGIIQSFEIFLLAEIFNAISLAIFQNNSNAYLVEQYIVDKPNGNLSEAFGKLGKYDFFVMAIFSLLGGMIYSIINGYVFGLASFIMLIILFLSWRFLPKCKRSLAKKKRYISKLDFAILNKKFKKYRFEVVVFVILSLYFQIIIQYWQVVVYNFDLIKEYEFLLGVLLFFMLIAQSLAGKLIETNKTKILNFMPFLFMGSVFLCLFGELIQSFILYSFGICLSLFSIRHTLIKIDAILHHQLLSRFRAKYDMLLNSIVRIVSALGLILIGHLSEIYGVITINFVGVLIGILFSIMIILYRDKCNTL</sequence>
<dbReference type="InterPro" id="IPR011701">
    <property type="entry name" value="MFS"/>
</dbReference>
<dbReference type="InterPro" id="IPR053160">
    <property type="entry name" value="MFS_DHA3_Transporter"/>
</dbReference>
<feature type="transmembrane region" description="Helical" evidence="4">
    <location>
        <begin position="69"/>
        <end position="87"/>
    </location>
</feature>
<evidence type="ECO:0000313" key="5">
    <source>
        <dbReference type="EMBL" id="KDB44376.1"/>
    </source>
</evidence>
<comment type="caution">
    <text evidence="5">The sequence shown here is derived from an EMBL/GenBank/DDBJ whole genome shotgun (WGS) entry which is preliminary data.</text>
</comment>
<dbReference type="Pfam" id="PF07690">
    <property type="entry name" value="MFS_1"/>
    <property type="match status" value="1"/>
</dbReference>
<organism evidence="5 6">
    <name type="scientific">Glaesserella parasuis HPS9</name>
    <dbReference type="NCBI Taxonomy" id="1450513"/>
    <lineage>
        <taxon>Bacteria</taxon>
        <taxon>Pseudomonadati</taxon>
        <taxon>Pseudomonadota</taxon>
        <taxon>Gammaproteobacteria</taxon>
        <taxon>Pasteurellales</taxon>
        <taxon>Pasteurellaceae</taxon>
        <taxon>Glaesserella</taxon>
    </lineage>
</organism>